<dbReference type="AlphaFoldDB" id="F8Q3G8"/>
<organism evidence="3">
    <name type="scientific">Serpula lacrymans var. lacrymans (strain S7.3)</name>
    <name type="common">Dry rot fungus</name>
    <dbReference type="NCBI Taxonomy" id="936435"/>
    <lineage>
        <taxon>Eukaryota</taxon>
        <taxon>Fungi</taxon>
        <taxon>Dikarya</taxon>
        <taxon>Basidiomycota</taxon>
        <taxon>Agaricomycotina</taxon>
        <taxon>Agaricomycetes</taxon>
        <taxon>Agaricomycetidae</taxon>
        <taxon>Boletales</taxon>
        <taxon>Coniophorineae</taxon>
        <taxon>Serpulaceae</taxon>
        <taxon>Serpula</taxon>
    </lineage>
</organism>
<proteinExistence type="predicted"/>
<keyword evidence="1" id="KW-0175">Coiled coil</keyword>
<feature type="coiled-coil region" evidence="1">
    <location>
        <begin position="81"/>
        <end position="126"/>
    </location>
</feature>
<evidence type="ECO:0000313" key="2">
    <source>
        <dbReference type="EMBL" id="EGN97729.1"/>
    </source>
</evidence>
<accession>F8Q3G8</accession>
<gene>
    <name evidence="2" type="ORF">SERLA73DRAFT_154029</name>
</gene>
<dbReference type="EMBL" id="GL945482">
    <property type="protein sequence ID" value="EGN97729.1"/>
    <property type="molecule type" value="Genomic_DNA"/>
</dbReference>
<evidence type="ECO:0000313" key="3">
    <source>
        <dbReference type="Proteomes" id="UP000008063"/>
    </source>
</evidence>
<protein>
    <submittedName>
        <fullName evidence="2">Uncharacterized protein</fullName>
    </submittedName>
</protein>
<sequence length="137" mass="15652">MHQTLNQQVGDSLLQSRICDDFDFEDKQEIQDNLMANLQPSPNTKRIFYKVDQFDILWACLRKTVKGCYLQAKFEAGFISMLREQEERRKINKERAMAEEQLKLGIAQMEAEKTATVANLTEAQAALQAAKILGLLA</sequence>
<evidence type="ECO:0000256" key="1">
    <source>
        <dbReference type="SAM" id="Coils"/>
    </source>
</evidence>
<reference evidence="3" key="1">
    <citation type="journal article" date="2011" name="Science">
        <title>The plant cell wall-decomposing machinery underlies the functional diversity of forest fungi.</title>
        <authorList>
            <person name="Eastwood D.C."/>
            <person name="Floudas D."/>
            <person name="Binder M."/>
            <person name="Majcherczyk A."/>
            <person name="Schneider P."/>
            <person name="Aerts A."/>
            <person name="Asiegbu F.O."/>
            <person name="Baker S.E."/>
            <person name="Barry K."/>
            <person name="Bendiksby M."/>
            <person name="Blumentritt M."/>
            <person name="Coutinho P.M."/>
            <person name="Cullen D."/>
            <person name="de Vries R.P."/>
            <person name="Gathman A."/>
            <person name="Goodell B."/>
            <person name="Henrissat B."/>
            <person name="Ihrmark K."/>
            <person name="Kauserud H."/>
            <person name="Kohler A."/>
            <person name="LaButti K."/>
            <person name="Lapidus A."/>
            <person name="Lavin J.L."/>
            <person name="Lee Y.-H."/>
            <person name="Lindquist E."/>
            <person name="Lilly W."/>
            <person name="Lucas S."/>
            <person name="Morin E."/>
            <person name="Murat C."/>
            <person name="Oguiza J.A."/>
            <person name="Park J."/>
            <person name="Pisabarro A.G."/>
            <person name="Riley R."/>
            <person name="Rosling A."/>
            <person name="Salamov A."/>
            <person name="Schmidt O."/>
            <person name="Schmutz J."/>
            <person name="Skrede I."/>
            <person name="Stenlid J."/>
            <person name="Wiebenga A."/>
            <person name="Xie X."/>
            <person name="Kuees U."/>
            <person name="Hibbett D.S."/>
            <person name="Hoffmeister D."/>
            <person name="Hoegberg N."/>
            <person name="Martin F."/>
            <person name="Grigoriev I.V."/>
            <person name="Watkinson S.C."/>
        </authorList>
    </citation>
    <scope>NUCLEOTIDE SEQUENCE [LARGE SCALE GENOMIC DNA]</scope>
    <source>
        <strain evidence="3">strain S7.3</strain>
    </source>
</reference>
<dbReference type="InParanoid" id="F8Q3G8"/>
<dbReference type="Proteomes" id="UP000008063">
    <property type="component" value="Unassembled WGS sequence"/>
</dbReference>
<dbReference type="HOGENOM" id="CLU_1866356_0_0_1"/>
<keyword evidence="3" id="KW-1185">Reference proteome</keyword>
<name>F8Q3G8_SERL3</name>